<evidence type="ECO:0000313" key="2">
    <source>
        <dbReference type="EMBL" id="MQS45064.1"/>
    </source>
</evidence>
<dbReference type="Pfam" id="PF12802">
    <property type="entry name" value="MarR_2"/>
    <property type="match status" value="1"/>
</dbReference>
<proteinExistence type="predicted"/>
<dbReference type="RefSeq" id="WP_125704457.1">
    <property type="nucleotide sequence ID" value="NZ_JBHTOO010000004.1"/>
</dbReference>
<comment type="caution">
    <text evidence="2">The sequence shown here is derived from an EMBL/GenBank/DDBJ whole genome shotgun (WGS) entry which is preliminary data.</text>
</comment>
<dbReference type="InterPro" id="IPR036390">
    <property type="entry name" value="WH_DNA-bd_sf"/>
</dbReference>
<dbReference type="SUPFAM" id="SSF46785">
    <property type="entry name" value="Winged helix' DNA-binding domain"/>
    <property type="match status" value="1"/>
</dbReference>
<feature type="domain" description="HTH marR-type" evidence="1">
    <location>
        <begin position="1"/>
        <end position="123"/>
    </location>
</feature>
<gene>
    <name evidence="2" type="ORF">FHL03_06160</name>
</gene>
<name>A0ABW9P715_9LACO</name>
<accession>A0ABW9P715</accession>
<dbReference type="PANTHER" id="PTHR33164:SF99">
    <property type="entry name" value="MARR FAMILY REGULATORY PROTEIN"/>
    <property type="match status" value="1"/>
</dbReference>
<dbReference type="InterPro" id="IPR036388">
    <property type="entry name" value="WH-like_DNA-bd_sf"/>
</dbReference>
<protein>
    <submittedName>
        <fullName evidence="2">MarR family transcriptional regulator</fullName>
    </submittedName>
</protein>
<dbReference type="Gene3D" id="1.10.10.10">
    <property type="entry name" value="Winged helix-like DNA-binding domain superfamily/Winged helix DNA-binding domain"/>
    <property type="match status" value="1"/>
</dbReference>
<dbReference type="EMBL" id="VDFN01000004">
    <property type="protein sequence ID" value="MQS45064.1"/>
    <property type="molecule type" value="Genomic_DNA"/>
</dbReference>
<dbReference type="Proteomes" id="UP000436655">
    <property type="component" value="Unassembled WGS sequence"/>
</dbReference>
<dbReference type="SMART" id="SM00347">
    <property type="entry name" value="HTH_MARR"/>
    <property type="match status" value="1"/>
</dbReference>
<dbReference type="PANTHER" id="PTHR33164">
    <property type="entry name" value="TRANSCRIPTIONAL REGULATOR, MARR FAMILY"/>
    <property type="match status" value="1"/>
</dbReference>
<dbReference type="PROSITE" id="PS50995">
    <property type="entry name" value="HTH_MARR_2"/>
    <property type="match status" value="1"/>
</dbReference>
<evidence type="ECO:0000259" key="1">
    <source>
        <dbReference type="PROSITE" id="PS50995"/>
    </source>
</evidence>
<sequence length="123" mass="14296">MKNAEVNRWLDFNKKRRLIEDKLDEQLAIQAHKLSLNEFYALYFLGLKDDEKLRLQELQAQVGLSQSAMSRLVVRLERPECGAIERTTCEDDKRGVYIHLTKVGEDVLKSTLPNIEPIIKENL</sequence>
<evidence type="ECO:0000313" key="3">
    <source>
        <dbReference type="Proteomes" id="UP000436655"/>
    </source>
</evidence>
<dbReference type="InterPro" id="IPR039422">
    <property type="entry name" value="MarR/SlyA-like"/>
</dbReference>
<reference evidence="2 3" key="1">
    <citation type="journal article" date="2019" name="Syst. Appl. Microbiol.">
        <title>Polyphasic characterization of two novel Lactobacillus spp. isolated from blown salami packages: Description of Lactobacillus halodurans sp. nov. and Lactobacillus salsicarnum sp. nov.</title>
        <authorList>
            <person name="Schuster J.A."/>
            <person name="Klingl A."/>
            <person name="Vogel R.F."/>
            <person name="Ehrmann M.A."/>
        </authorList>
    </citation>
    <scope>NUCLEOTIDE SEQUENCE [LARGE SCALE GENOMIC DNA]</scope>
    <source>
        <strain evidence="2 3">TMW 1.2098</strain>
    </source>
</reference>
<keyword evidence="3" id="KW-1185">Reference proteome</keyword>
<dbReference type="InterPro" id="IPR000835">
    <property type="entry name" value="HTH_MarR-typ"/>
</dbReference>
<organism evidence="2 3">
    <name type="scientific">Companilactobacillus mishanensis</name>
    <dbReference type="NCBI Taxonomy" id="2486008"/>
    <lineage>
        <taxon>Bacteria</taxon>
        <taxon>Bacillati</taxon>
        <taxon>Bacillota</taxon>
        <taxon>Bacilli</taxon>
        <taxon>Lactobacillales</taxon>
        <taxon>Lactobacillaceae</taxon>
        <taxon>Companilactobacillus</taxon>
    </lineage>
</organism>